<keyword evidence="2" id="KW-0378">Hydrolase</keyword>
<dbReference type="InterPro" id="IPR050491">
    <property type="entry name" value="AmpC-like"/>
</dbReference>
<protein>
    <submittedName>
        <fullName evidence="2">Serine hydrolase domain-containing protein</fullName>
        <ecNumber evidence="2">3.-.-.-</ecNumber>
    </submittedName>
</protein>
<dbReference type="PANTHER" id="PTHR46825:SF9">
    <property type="entry name" value="BETA-LACTAMASE-RELATED DOMAIN-CONTAINING PROTEIN"/>
    <property type="match status" value="1"/>
</dbReference>
<feature type="domain" description="Beta-lactamase-related" evidence="1">
    <location>
        <begin position="11"/>
        <end position="339"/>
    </location>
</feature>
<evidence type="ECO:0000259" key="1">
    <source>
        <dbReference type="Pfam" id="PF00144"/>
    </source>
</evidence>
<organism evidence="2 3">
    <name type="scientific">Sphaerisporangium aureirubrum</name>
    <dbReference type="NCBI Taxonomy" id="1544736"/>
    <lineage>
        <taxon>Bacteria</taxon>
        <taxon>Bacillati</taxon>
        <taxon>Actinomycetota</taxon>
        <taxon>Actinomycetes</taxon>
        <taxon>Streptosporangiales</taxon>
        <taxon>Streptosporangiaceae</taxon>
        <taxon>Sphaerisporangium</taxon>
    </lineage>
</organism>
<dbReference type="EC" id="3.-.-.-" evidence="2"/>
<dbReference type="RefSeq" id="WP_380753358.1">
    <property type="nucleotide sequence ID" value="NZ_JBHSRF010000019.1"/>
</dbReference>
<dbReference type="Gene3D" id="3.40.710.10">
    <property type="entry name" value="DD-peptidase/beta-lactamase superfamily"/>
    <property type="match status" value="1"/>
</dbReference>
<gene>
    <name evidence="2" type="ORF">ACFP1K_16190</name>
</gene>
<sequence length="459" mass="49669">MTTIDQAHWQDRLDELAAKHGVPGAQLGILRIGENDELLTLATGVLHAGTGQPATTDSVWQIGSISKVWTATVIMQLVDEGAFTLRSPVAEILPEFRLRDPETTAAVTVWHLLTHTSGIDGDLFTDTGRGDDALEKYVALLADSPLNHPIGATWSYCNAGYSVLGRIIEVATGRTWDQAIKEKLFTPLGLTHSTTLPEDAMVFAHAMGHVKGGAEPVVAPVWGLPRAVGPAGLITATVTDVLAFARMHLLGGVASDGTRVLSQESATAMSEYQTDCPEKRLLGDSWGLGWFRCDWHGHRAYGHDGNTIGQAAFLRVLPEAGVAVALNTNGGNTHDLYVDLYDEIFSELTGVRLPEPFEPPAEPVTGDLTPYAGTYERESIRMEVFDEDGKPTLRVTATGPLAELEADPVQTYEMTLVEPALYAVRPDGMELWMPVTFYSLPTGEDYVHFGARATPKRLG</sequence>
<evidence type="ECO:0000313" key="3">
    <source>
        <dbReference type="Proteomes" id="UP001596137"/>
    </source>
</evidence>
<dbReference type="SUPFAM" id="SSF56601">
    <property type="entry name" value="beta-lactamase/transpeptidase-like"/>
    <property type="match status" value="1"/>
</dbReference>
<dbReference type="PANTHER" id="PTHR46825">
    <property type="entry name" value="D-ALANYL-D-ALANINE-CARBOXYPEPTIDASE/ENDOPEPTIDASE AMPH"/>
    <property type="match status" value="1"/>
</dbReference>
<name>A0ABW1NH42_9ACTN</name>
<proteinExistence type="predicted"/>
<dbReference type="Proteomes" id="UP001596137">
    <property type="component" value="Unassembled WGS sequence"/>
</dbReference>
<comment type="caution">
    <text evidence="2">The sequence shown here is derived from an EMBL/GenBank/DDBJ whole genome shotgun (WGS) entry which is preliminary data.</text>
</comment>
<dbReference type="GO" id="GO:0016787">
    <property type="term" value="F:hydrolase activity"/>
    <property type="evidence" value="ECO:0007669"/>
    <property type="project" value="UniProtKB-KW"/>
</dbReference>
<accession>A0ABW1NH42</accession>
<dbReference type="EMBL" id="JBHSRF010000019">
    <property type="protein sequence ID" value="MFC6082710.1"/>
    <property type="molecule type" value="Genomic_DNA"/>
</dbReference>
<dbReference type="Pfam" id="PF00144">
    <property type="entry name" value="Beta-lactamase"/>
    <property type="match status" value="1"/>
</dbReference>
<dbReference type="InterPro" id="IPR012338">
    <property type="entry name" value="Beta-lactam/transpept-like"/>
</dbReference>
<evidence type="ECO:0000313" key="2">
    <source>
        <dbReference type="EMBL" id="MFC6082710.1"/>
    </source>
</evidence>
<keyword evidence="3" id="KW-1185">Reference proteome</keyword>
<reference evidence="3" key="1">
    <citation type="journal article" date="2019" name="Int. J. Syst. Evol. Microbiol.">
        <title>The Global Catalogue of Microorganisms (GCM) 10K type strain sequencing project: providing services to taxonomists for standard genome sequencing and annotation.</title>
        <authorList>
            <consortium name="The Broad Institute Genomics Platform"/>
            <consortium name="The Broad Institute Genome Sequencing Center for Infectious Disease"/>
            <person name="Wu L."/>
            <person name="Ma J."/>
        </authorList>
    </citation>
    <scope>NUCLEOTIDE SEQUENCE [LARGE SCALE GENOMIC DNA]</scope>
    <source>
        <strain evidence="3">JCM 30346</strain>
    </source>
</reference>
<dbReference type="InterPro" id="IPR001466">
    <property type="entry name" value="Beta-lactam-related"/>
</dbReference>